<dbReference type="GO" id="GO:0006895">
    <property type="term" value="P:Golgi to endosome transport"/>
    <property type="evidence" value="ECO:0007669"/>
    <property type="project" value="TreeGrafter"/>
</dbReference>
<dbReference type="STRING" id="158607.A0A2P5HKC3"/>
<dbReference type="InterPro" id="IPR019185">
    <property type="entry name" value="Integral_membrane_SYS1-rel"/>
</dbReference>
<dbReference type="Pfam" id="PF09801">
    <property type="entry name" value="SYS1"/>
    <property type="match status" value="1"/>
</dbReference>
<sequence>MARRRRPPRPGALTELPPLRILGQIAALQALYYLVALVLMLFTALMSGRGFSLDLVLGWSAVRGDTTQGWLNALMWILDGGLFMAVAMVMIVIRSKLVLDFGLTTHFIHLLVVSLYTGQVPRNVFWWVSMAVSSALGVSLGVWGCQYRELRPVFFGGGGGSSGATNNNNNNNNNNTANGSAAGSAGGEGGSQAADGDEEQGFSRGRGRGRGRDGAGEYEMVKMNGGPS</sequence>
<evidence type="ECO:0000256" key="3">
    <source>
        <dbReference type="ARBA" id="ARBA00022448"/>
    </source>
</evidence>
<feature type="compositionally biased region" description="Low complexity" evidence="9">
    <location>
        <begin position="165"/>
        <end position="183"/>
    </location>
</feature>
<keyword evidence="3" id="KW-0813">Transport</keyword>
<keyword evidence="12" id="KW-1185">Reference proteome</keyword>
<dbReference type="GO" id="GO:0043001">
    <property type="term" value="P:Golgi to plasma membrane protein transport"/>
    <property type="evidence" value="ECO:0007669"/>
    <property type="project" value="TreeGrafter"/>
</dbReference>
<organism evidence="11 12">
    <name type="scientific">Diaporthe helianthi</name>
    <dbReference type="NCBI Taxonomy" id="158607"/>
    <lineage>
        <taxon>Eukaryota</taxon>
        <taxon>Fungi</taxon>
        <taxon>Dikarya</taxon>
        <taxon>Ascomycota</taxon>
        <taxon>Pezizomycotina</taxon>
        <taxon>Sordariomycetes</taxon>
        <taxon>Sordariomycetidae</taxon>
        <taxon>Diaporthales</taxon>
        <taxon>Diaporthaceae</taxon>
        <taxon>Diaporthe</taxon>
    </lineage>
</organism>
<feature type="region of interest" description="Disordered" evidence="9">
    <location>
        <begin position="165"/>
        <end position="228"/>
    </location>
</feature>
<dbReference type="PANTHER" id="PTHR12952">
    <property type="entry name" value="SYS1"/>
    <property type="match status" value="1"/>
</dbReference>
<feature type="transmembrane region" description="Helical" evidence="10">
    <location>
        <begin position="30"/>
        <end position="53"/>
    </location>
</feature>
<keyword evidence="5" id="KW-0653">Protein transport</keyword>
<evidence type="ECO:0000256" key="10">
    <source>
        <dbReference type="SAM" id="Phobius"/>
    </source>
</evidence>
<evidence type="ECO:0000256" key="6">
    <source>
        <dbReference type="ARBA" id="ARBA00022989"/>
    </source>
</evidence>
<dbReference type="PANTHER" id="PTHR12952:SF0">
    <property type="entry name" value="PROTEIN SYS1 HOMOLOG"/>
    <property type="match status" value="1"/>
</dbReference>
<feature type="transmembrane region" description="Helical" evidence="10">
    <location>
        <begin position="124"/>
        <end position="145"/>
    </location>
</feature>
<accession>A0A2P5HKC3</accession>
<name>A0A2P5HKC3_DIAHE</name>
<comment type="caution">
    <text evidence="11">The sequence shown here is derived from an EMBL/GenBank/DDBJ whole genome shotgun (WGS) entry which is preliminary data.</text>
</comment>
<comment type="similarity">
    <text evidence="2">Belongs to the SYS1 family.</text>
</comment>
<evidence type="ECO:0000256" key="5">
    <source>
        <dbReference type="ARBA" id="ARBA00022927"/>
    </source>
</evidence>
<comment type="subcellular location">
    <subcellularLocation>
        <location evidence="1">Golgi apparatus membrane</location>
        <topology evidence="1">Multi-pass membrane protein</topology>
    </subcellularLocation>
</comment>
<dbReference type="Proteomes" id="UP000094444">
    <property type="component" value="Unassembled WGS sequence"/>
</dbReference>
<dbReference type="AlphaFoldDB" id="A0A2P5HKC3"/>
<evidence type="ECO:0000256" key="2">
    <source>
        <dbReference type="ARBA" id="ARBA00008160"/>
    </source>
</evidence>
<reference evidence="11" key="1">
    <citation type="submission" date="2017-09" db="EMBL/GenBank/DDBJ databases">
        <title>Polyketide synthases of a Diaporthe helianthi virulent isolate.</title>
        <authorList>
            <person name="Baroncelli R."/>
        </authorList>
    </citation>
    <scope>NUCLEOTIDE SEQUENCE [LARGE SCALE GENOMIC DNA]</scope>
    <source>
        <strain evidence="11">7/96</strain>
    </source>
</reference>
<dbReference type="GO" id="GO:0034067">
    <property type="term" value="P:protein localization to Golgi apparatus"/>
    <property type="evidence" value="ECO:0007669"/>
    <property type="project" value="TreeGrafter"/>
</dbReference>
<dbReference type="OrthoDB" id="542931at2759"/>
<keyword evidence="4 10" id="KW-0812">Transmembrane</keyword>
<evidence type="ECO:0000256" key="4">
    <source>
        <dbReference type="ARBA" id="ARBA00022692"/>
    </source>
</evidence>
<dbReference type="GO" id="GO:0005829">
    <property type="term" value="C:cytosol"/>
    <property type="evidence" value="ECO:0007669"/>
    <property type="project" value="GOC"/>
</dbReference>
<proteinExistence type="inferred from homology"/>
<dbReference type="GO" id="GO:0000139">
    <property type="term" value="C:Golgi membrane"/>
    <property type="evidence" value="ECO:0007669"/>
    <property type="project" value="UniProtKB-SubCell"/>
</dbReference>
<dbReference type="FunCoup" id="A0A2P5HKC3">
    <property type="interactions" value="246"/>
</dbReference>
<evidence type="ECO:0000313" key="12">
    <source>
        <dbReference type="Proteomes" id="UP000094444"/>
    </source>
</evidence>
<feature type="transmembrane region" description="Helical" evidence="10">
    <location>
        <begin position="98"/>
        <end position="118"/>
    </location>
</feature>
<keyword evidence="8 10" id="KW-0472">Membrane</keyword>
<gene>
    <name evidence="11" type="ORF">DHEL01_v210892</name>
</gene>
<keyword evidence="6 10" id="KW-1133">Transmembrane helix</keyword>
<feature type="transmembrane region" description="Helical" evidence="10">
    <location>
        <begin position="73"/>
        <end position="93"/>
    </location>
</feature>
<evidence type="ECO:0008006" key="13">
    <source>
        <dbReference type="Google" id="ProtNLM"/>
    </source>
</evidence>
<dbReference type="EMBL" id="MAVT02001517">
    <property type="protein sequence ID" value="POS70714.1"/>
    <property type="molecule type" value="Genomic_DNA"/>
</dbReference>
<evidence type="ECO:0000256" key="8">
    <source>
        <dbReference type="ARBA" id="ARBA00023136"/>
    </source>
</evidence>
<evidence type="ECO:0000256" key="7">
    <source>
        <dbReference type="ARBA" id="ARBA00023034"/>
    </source>
</evidence>
<protein>
    <recommendedName>
        <fullName evidence="13">Integral membrane protein</fullName>
    </recommendedName>
</protein>
<dbReference type="InParanoid" id="A0A2P5HKC3"/>
<evidence type="ECO:0000256" key="9">
    <source>
        <dbReference type="SAM" id="MobiDB-lite"/>
    </source>
</evidence>
<dbReference type="GO" id="GO:0005802">
    <property type="term" value="C:trans-Golgi network"/>
    <property type="evidence" value="ECO:0007669"/>
    <property type="project" value="TreeGrafter"/>
</dbReference>
<keyword evidence="7" id="KW-0333">Golgi apparatus</keyword>
<evidence type="ECO:0000256" key="1">
    <source>
        <dbReference type="ARBA" id="ARBA00004653"/>
    </source>
</evidence>
<evidence type="ECO:0000313" key="11">
    <source>
        <dbReference type="EMBL" id="POS70714.1"/>
    </source>
</evidence>